<dbReference type="EMBL" id="SJJY01000002">
    <property type="protein sequence ID" value="TCC25395.1"/>
    <property type="molecule type" value="Genomic_DNA"/>
</dbReference>
<keyword evidence="3" id="KW-1185">Reference proteome</keyword>
<dbReference type="SUPFAM" id="SSF81901">
    <property type="entry name" value="HCP-like"/>
    <property type="match status" value="2"/>
</dbReference>
<dbReference type="Gene3D" id="1.25.40.10">
    <property type="entry name" value="Tetratricopeptide repeat domain"/>
    <property type="match status" value="5"/>
</dbReference>
<gene>
    <name evidence="2" type="ORF">E0H58_14680</name>
</gene>
<organism evidence="2 3">
    <name type="scientific">Kribbella speibonae</name>
    <dbReference type="NCBI Taxonomy" id="1572660"/>
    <lineage>
        <taxon>Bacteria</taxon>
        <taxon>Bacillati</taxon>
        <taxon>Actinomycetota</taxon>
        <taxon>Actinomycetes</taxon>
        <taxon>Propionibacteriales</taxon>
        <taxon>Kribbellaceae</taxon>
        <taxon>Kribbella</taxon>
    </lineage>
</organism>
<evidence type="ECO:0000313" key="3">
    <source>
        <dbReference type="Proteomes" id="UP000292385"/>
    </source>
</evidence>
<dbReference type="SUPFAM" id="SSF48452">
    <property type="entry name" value="TPR-like"/>
    <property type="match status" value="2"/>
</dbReference>
<dbReference type="Pfam" id="PF13432">
    <property type="entry name" value="TPR_16"/>
    <property type="match status" value="4"/>
</dbReference>
<keyword evidence="1" id="KW-0802">TPR repeat</keyword>
<dbReference type="RefSeq" id="WP_131461856.1">
    <property type="nucleotide sequence ID" value="NZ_SJJY01000002.1"/>
</dbReference>
<comment type="caution">
    <text evidence="2">The sequence shown here is derived from an EMBL/GenBank/DDBJ whole genome shotgun (WGS) entry which is preliminary data.</text>
</comment>
<dbReference type="SMART" id="SM00028">
    <property type="entry name" value="TPR"/>
    <property type="match status" value="10"/>
</dbReference>
<dbReference type="PANTHER" id="PTHR12558">
    <property type="entry name" value="CELL DIVISION CYCLE 16,23,27"/>
    <property type="match status" value="1"/>
</dbReference>
<dbReference type="InterPro" id="IPR009003">
    <property type="entry name" value="Peptidase_S1_PA"/>
</dbReference>
<dbReference type="InterPro" id="IPR019734">
    <property type="entry name" value="TPR_rpt"/>
</dbReference>
<accession>A0ABY2ABQ2</accession>
<name>A0ABY2ABQ2_9ACTN</name>
<evidence type="ECO:0000313" key="2">
    <source>
        <dbReference type="EMBL" id="TCC25395.1"/>
    </source>
</evidence>
<dbReference type="Proteomes" id="UP000292385">
    <property type="component" value="Unassembled WGS sequence"/>
</dbReference>
<protein>
    <submittedName>
        <fullName evidence="2">Tetratricopeptide repeat protein</fullName>
    </submittedName>
</protein>
<reference evidence="2 3" key="1">
    <citation type="submission" date="2019-02" db="EMBL/GenBank/DDBJ databases">
        <title>Kribbella capetownensis sp. nov. and Kribbella speibonae sp. nov., isolated from soil.</title>
        <authorList>
            <person name="Curtis S.M."/>
            <person name="Norton I."/>
            <person name="Everest G.J."/>
            <person name="Meyers P.R."/>
        </authorList>
    </citation>
    <scope>NUCLEOTIDE SEQUENCE [LARGE SCALE GENOMIC DNA]</scope>
    <source>
        <strain evidence="2 3">SK5</strain>
    </source>
</reference>
<dbReference type="InterPro" id="IPR011990">
    <property type="entry name" value="TPR-like_helical_dom_sf"/>
</dbReference>
<feature type="repeat" description="TPR" evidence="1">
    <location>
        <begin position="682"/>
        <end position="715"/>
    </location>
</feature>
<dbReference type="PROSITE" id="PS50005">
    <property type="entry name" value="TPR"/>
    <property type="match status" value="1"/>
</dbReference>
<dbReference type="PANTHER" id="PTHR12558:SF13">
    <property type="entry name" value="CELL DIVISION CYCLE PROTEIN 27 HOMOLOG"/>
    <property type="match status" value="1"/>
</dbReference>
<proteinExistence type="predicted"/>
<evidence type="ECO:0000256" key="1">
    <source>
        <dbReference type="PROSITE-ProRule" id="PRU00339"/>
    </source>
</evidence>
<sequence length="1560" mass="167629">MDAEADLSAVASAQDARCIVLVYWEDIPVGCGFAIRVGDRRLLLTCAHVVNAALGRPVGDGEFPAEASLRIAPWFARDEHVQARVLPGGWHPISPDGSGDVALLEPHAPLSARIVPAPLRPWAARAALPFQVLGFPEGYKKVGQHAVGGMTGGFGPRGQWVQLDGETSRGARITRGFSGSAVWDTSTQTVAGIVVAEDLRDTTSPCGAMLPIEVVAQMVDGVREAFQVVAHPLSAVARHVGAFGELPLVGDVPASTIGATATAYDRHPAGGVYVERDLDAELQSAIAANTFVVVVGPSKAGKTRTAWEATRGACTDHVLLEPRDRSALVRLLSDVEAILDGRRVLVWLDGLERFLGREGERGLDLDLLDIAARRVPRWRVVATIRDKHHNALFREHEAAGTDWRRIDAWDATATFYLPVSMSERERVDAELAYPDEDFRGGVGIGERLIAGPELLRKLDDADNPFGWAIVRAAVDWTRTGLEEPASIDDLVRLADAYLDERFPLLERSTLREAIDWVKKPAVSHVALATVEERADLLVLRPLDYIVAAADGQGSRARLQIAADAWSLAVERSEGLELFTIFREATLRDDPTGMLAAAPKAREKLAPRLAAFAAAGLGSTLVDLDRSSEALDPLHQAVNDGDESIRAHALADLARALRHLKHHEETIEAYQLAIASNHSHTVESALIDLGELYEELGDNQSAITTYESAIARSEPAIASRGAFHKALVLRKSGEPRAAAAAALAAALAEPDAVLWIIAGSIAVEANQRESAAECFANAIDEANDRPELIAQAAYQRGLVLQDIHPELAEGAYRTSIERGMGKWSSASALMLANLVTDLPERVALIDQAARSEDSEVVATALVALATVSLERGDAASALDAAERCARLDPQLIGSEYATSLAAVFRTLHRPEQARGIFEQVRTIQATSSTDDATLGLADLHIEQGAFATAVDLLRPLADHSTAPTAARAGTLLGKALVELGEFERGIEAYRAAADQPGPDGRAARDRLGFTLWFADRPEEALEALRPLLDDSDPRLCAHSNLLTGLSLEPHDPQAAAQAFRRAVGTGHTHCVADAHLHLGEIAETREDREAAIDHYRAALEARITGTSTQAALKLKTLLLDRGERQEAIDLLTRAVPELESCGRLAYNLGILLREEGHLNRALLRFEDALAAAESDSDELMVGVAGRNLAALAAQNGDMDAYEDALRRTLDAGDRANSAAAGADLARRMIYRQDITQAIHLLQITISKDDESTAAPAWVMLADLLRMEGRATDAFTALKRAEEVDASGARLAEIELTRGALAYGSGDLDSAEAAFIRAAGLGPTEDVIATAAFDLALIRWDRGDRPGAEDDLRALFSNEVHAIAHASARALADRIQPDQPGAALAILEELAQQEPLCVHAQAAAVDAGAEYLERGQPSLARPLLERGMAGPVHAHAEVARLVLAELEHKDGNADEAVKGYRALHNSEYEHVARASRVNLGELLVEIGRLDEAEATLLPLFDAPTSEFQDQLSCVFGDLLLRRERYDESRRLLLDAADSDDTEVSGRAAALLADLKAATRAKN</sequence>
<dbReference type="Pfam" id="PF13365">
    <property type="entry name" value="Trypsin_2"/>
    <property type="match status" value="1"/>
</dbReference>
<dbReference type="SUPFAM" id="SSF50494">
    <property type="entry name" value="Trypsin-like serine proteases"/>
    <property type="match status" value="1"/>
</dbReference>